<evidence type="ECO:0000256" key="1">
    <source>
        <dbReference type="SAM" id="Phobius"/>
    </source>
</evidence>
<keyword evidence="1" id="KW-0472">Membrane</keyword>
<evidence type="ECO:0000313" key="2">
    <source>
        <dbReference type="EMBL" id="MRG68680.1"/>
    </source>
</evidence>
<evidence type="ECO:0000313" key="3">
    <source>
        <dbReference type="EMBL" id="MRG68730.1"/>
    </source>
</evidence>
<dbReference type="EMBL" id="WJNE01000005">
    <property type="protein sequence ID" value="MRG68730.1"/>
    <property type="molecule type" value="Genomic_DNA"/>
</dbReference>
<gene>
    <name evidence="2" type="ORF">GIX83_02180</name>
    <name evidence="3" type="ORF">GIX83_02430</name>
</gene>
<evidence type="ECO:0000313" key="4">
    <source>
        <dbReference type="Proteomes" id="UP000430985"/>
    </source>
</evidence>
<feature type="transmembrane region" description="Helical" evidence="1">
    <location>
        <begin position="60"/>
        <end position="80"/>
    </location>
</feature>
<proteinExistence type="predicted"/>
<sequence length="165" mass="19533">MRKIFKFLTKFNYYSKKLTDFMVCIFCLICFTYLALHITYAANPDAVIFEFQKLRIFDCLITILFLTGFFSFPLFILGWLTETLGFQISEKYLDDLSKIAIILSTITGLLITQTKEQFEFTATFISFVLIFMAFFPKEIFNLPSDVIQKLIQKRHYNKDKKQQKK</sequence>
<protein>
    <submittedName>
        <fullName evidence="3">Uncharacterized protein</fullName>
    </submittedName>
</protein>
<organism evidence="3 4">
    <name type="scientific">Limosilactobacillus reuteri</name>
    <name type="common">Lactobacillus reuteri</name>
    <dbReference type="NCBI Taxonomy" id="1598"/>
    <lineage>
        <taxon>Bacteria</taxon>
        <taxon>Bacillati</taxon>
        <taxon>Bacillota</taxon>
        <taxon>Bacilli</taxon>
        <taxon>Lactobacillales</taxon>
        <taxon>Lactobacillaceae</taxon>
        <taxon>Limosilactobacillus</taxon>
    </lineage>
</organism>
<feature type="transmembrane region" description="Helical" evidence="1">
    <location>
        <begin position="117"/>
        <end position="135"/>
    </location>
</feature>
<dbReference type="Proteomes" id="UP000430985">
    <property type="component" value="Unassembled WGS sequence"/>
</dbReference>
<accession>A0A4S2EPV2</accession>
<dbReference type="RefSeq" id="WP_136001613.1">
    <property type="nucleotide sequence ID" value="NZ_CP065330.1"/>
</dbReference>
<feature type="transmembrane region" description="Helical" evidence="1">
    <location>
        <begin position="21"/>
        <end position="40"/>
    </location>
</feature>
<keyword evidence="1" id="KW-1133">Transmembrane helix</keyword>
<comment type="caution">
    <text evidence="3">The sequence shown here is derived from an EMBL/GenBank/DDBJ whole genome shotgun (WGS) entry which is preliminary data.</text>
</comment>
<keyword evidence="1" id="KW-0812">Transmembrane</keyword>
<dbReference type="AlphaFoldDB" id="A0A4S2EPV2"/>
<reference evidence="3 4" key="1">
    <citation type="submission" date="2019-11" db="EMBL/GenBank/DDBJ databases">
        <title>Draft genome sequence of 12 host-associated Lactobacillus reuteri rodent strains.</title>
        <authorList>
            <person name="Zhang S."/>
            <person name="Ozcam M."/>
            <person name="Van Pijkeren J.P."/>
        </authorList>
    </citation>
    <scope>NUCLEOTIDE SEQUENCE [LARGE SCALE GENOMIC DNA]</scope>
    <source>
        <strain evidence="3 4">Rat19</strain>
    </source>
</reference>
<name>A0A4S2EPV2_LIMRT</name>
<dbReference type="EMBL" id="WJNE01000005">
    <property type="protein sequence ID" value="MRG68680.1"/>
    <property type="molecule type" value="Genomic_DNA"/>
</dbReference>